<keyword evidence="4" id="KW-0346">Stress response</keyword>
<feature type="compositionally biased region" description="Acidic residues" evidence="2">
    <location>
        <begin position="10"/>
        <end position="22"/>
    </location>
</feature>
<dbReference type="CDD" id="cd00165">
    <property type="entry name" value="S4"/>
    <property type="match status" value="1"/>
</dbReference>
<evidence type="ECO:0000259" key="3">
    <source>
        <dbReference type="SMART" id="SM00363"/>
    </source>
</evidence>
<dbReference type="PROSITE" id="PS50889">
    <property type="entry name" value="S4"/>
    <property type="match status" value="1"/>
</dbReference>
<gene>
    <name evidence="4" type="ORF">C7444_11194</name>
</gene>
<reference evidence="4 5" key="1">
    <citation type="submission" date="2018-05" db="EMBL/GenBank/DDBJ databases">
        <title>Genomic Encyclopedia of Type Strains, Phase IV (KMG-IV): sequencing the most valuable type-strain genomes for metagenomic binning, comparative biology and taxonomic classification.</title>
        <authorList>
            <person name="Goeker M."/>
        </authorList>
    </citation>
    <scope>NUCLEOTIDE SEQUENCE [LARGE SCALE GENOMIC DNA]</scope>
    <source>
        <strain evidence="4 5">DSM 566</strain>
    </source>
</reference>
<dbReference type="InterPro" id="IPR036986">
    <property type="entry name" value="S4_RNA-bd_sf"/>
</dbReference>
<feature type="domain" description="RNA-binding S4" evidence="3">
    <location>
        <begin position="48"/>
        <end position="116"/>
    </location>
</feature>
<dbReference type="Pfam" id="PF01479">
    <property type="entry name" value="S4"/>
    <property type="match status" value="1"/>
</dbReference>
<dbReference type="EMBL" id="QJJS01000011">
    <property type="protein sequence ID" value="PXW95010.1"/>
    <property type="molecule type" value="Genomic_DNA"/>
</dbReference>
<protein>
    <submittedName>
        <fullName evidence="4">Heat shock protein Hsp15</fullName>
    </submittedName>
</protein>
<evidence type="ECO:0000256" key="2">
    <source>
        <dbReference type="SAM" id="MobiDB-lite"/>
    </source>
</evidence>
<dbReference type="OrthoDB" id="9797176at2"/>
<accession>A0A318H9I5</accession>
<keyword evidence="5" id="KW-1185">Reference proteome</keyword>
<dbReference type="Gene3D" id="3.10.290.10">
    <property type="entry name" value="RNA-binding S4 domain"/>
    <property type="match status" value="1"/>
</dbReference>
<keyword evidence="1" id="KW-0694">RNA-binding</keyword>
<feature type="region of interest" description="Disordered" evidence="2">
    <location>
        <begin position="1"/>
        <end position="30"/>
    </location>
</feature>
<organism evidence="4 5">
    <name type="scientific">Sphaerotilus hippei</name>
    <dbReference type="NCBI Taxonomy" id="744406"/>
    <lineage>
        <taxon>Bacteria</taxon>
        <taxon>Pseudomonadati</taxon>
        <taxon>Pseudomonadota</taxon>
        <taxon>Betaproteobacteria</taxon>
        <taxon>Burkholderiales</taxon>
        <taxon>Sphaerotilaceae</taxon>
        <taxon>Sphaerotilus</taxon>
    </lineage>
</organism>
<evidence type="ECO:0000313" key="4">
    <source>
        <dbReference type="EMBL" id="PXW95010.1"/>
    </source>
</evidence>
<proteinExistence type="predicted"/>
<evidence type="ECO:0000313" key="5">
    <source>
        <dbReference type="Proteomes" id="UP000247811"/>
    </source>
</evidence>
<evidence type="ECO:0000256" key="1">
    <source>
        <dbReference type="PROSITE-ProRule" id="PRU00182"/>
    </source>
</evidence>
<dbReference type="GO" id="GO:0003723">
    <property type="term" value="F:RNA binding"/>
    <property type="evidence" value="ECO:0007669"/>
    <property type="project" value="UniProtKB-KW"/>
</dbReference>
<dbReference type="SUPFAM" id="SSF55174">
    <property type="entry name" value="Alpha-L RNA-binding motif"/>
    <property type="match status" value="1"/>
</dbReference>
<dbReference type="Proteomes" id="UP000247811">
    <property type="component" value="Unassembled WGS sequence"/>
</dbReference>
<dbReference type="SMART" id="SM00363">
    <property type="entry name" value="S4"/>
    <property type="match status" value="1"/>
</dbReference>
<sequence>MPPHPPLPTPDDDGDSPLDDGPDTTPPPGAAEAAALRQQYKVDPAGSLRLDKWLWAARLFKTRALAAEEVSRGRLTINGQAVAKPAREVRAGDLLAVRGGGCPQPRELKVLAVSTVRGPAPAARLLYAETEASLAAQAAWRAQRPYQADPALTIEHGRPTKSDRRQLVEWQRWSAQIDDER</sequence>
<comment type="caution">
    <text evidence="4">The sequence shown here is derived from an EMBL/GenBank/DDBJ whole genome shotgun (WGS) entry which is preliminary data.</text>
</comment>
<dbReference type="InterPro" id="IPR002942">
    <property type="entry name" value="S4_RNA-bd"/>
</dbReference>
<dbReference type="RefSeq" id="WP_110401248.1">
    <property type="nucleotide sequence ID" value="NZ_QJJS01000011.1"/>
</dbReference>
<name>A0A318H9I5_9BURK</name>
<dbReference type="AlphaFoldDB" id="A0A318H9I5"/>